<evidence type="ECO:0000256" key="4">
    <source>
        <dbReference type="ARBA" id="ARBA00022989"/>
    </source>
</evidence>
<keyword evidence="5 6" id="KW-0472">Membrane</keyword>
<comment type="similarity">
    <text evidence="2 6">Belongs to the XK family.</text>
</comment>
<sequence length="142" mass="16447">MLNRHQVALYVTHLLVLSSRLFAICYFTDSYKWWVIAVLMFHSCVVVIATVIQNRDKVDCDASNVSLAILFMGIHCLREYDLVELSISVEEIGHHETTMRLVLFTCVCVSLCVQCSWLYNEDLFTLSAKRENYRRFASGEQQ</sequence>
<evidence type="ECO:0000256" key="6">
    <source>
        <dbReference type="RuleBase" id="RU910716"/>
    </source>
</evidence>
<keyword evidence="3 6" id="KW-0812">Transmembrane</keyword>
<name>A0A3M6TKJ1_POCDA</name>
<evidence type="ECO:0000256" key="5">
    <source>
        <dbReference type="ARBA" id="ARBA00023136"/>
    </source>
</evidence>
<evidence type="ECO:0000256" key="3">
    <source>
        <dbReference type="ARBA" id="ARBA00022692"/>
    </source>
</evidence>
<gene>
    <name evidence="7" type="ORF">pdam_00005594</name>
</gene>
<organism evidence="7 8">
    <name type="scientific">Pocillopora damicornis</name>
    <name type="common">Cauliflower coral</name>
    <name type="synonym">Millepora damicornis</name>
    <dbReference type="NCBI Taxonomy" id="46731"/>
    <lineage>
        <taxon>Eukaryota</taxon>
        <taxon>Metazoa</taxon>
        <taxon>Cnidaria</taxon>
        <taxon>Anthozoa</taxon>
        <taxon>Hexacorallia</taxon>
        <taxon>Scleractinia</taxon>
        <taxon>Astrocoeniina</taxon>
        <taxon>Pocilloporidae</taxon>
        <taxon>Pocillopora</taxon>
    </lineage>
</organism>
<dbReference type="Proteomes" id="UP000275408">
    <property type="component" value="Unassembled WGS sequence"/>
</dbReference>
<dbReference type="GO" id="GO:0005886">
    <property type="term" value="C:plasma membrane"/>
    <property type="evidence" value="ECO:0007669"/>
    <property type="project" value="UniProtKB-ARBA"/>
</dbReference>
<evidence type="ECO:0000256" key="2">
    <source>
        <dbReference type="ARBA" id="ARBA00008789"/>
    </source>
</evidence>
<protein>
    <recommendedName>
        <fullName evidence="6">XK-related protein</fullName>
    </recommendedName>
</protein>
<keyword evidence="8" id="KW-1185">Reference proteome</keyword>
<keyword evidence="4 6" id="KW-1133">Transmembrane helix</keyword>
<proteinExistence type="inferred from homology"/>
<evidence type="ECO:0000256" key="1">
    <source>
        <dbReference type="ARBA" id="ARBA00004141"/>
    </source>
</evidence>
<comment type="caution">
    <text evidence="6">Lacks conserved residue(s) required for the propagation of feature annotation.</text>
</comment>
<evidence type="ECO:0000313" key="7">
    <source>
        <dbReference type="EMBL" id="RMX41754.1"/>
    </source>
</evidence>
<comment type="subcellular location">
    <subcellularLocation>
        <location evidence="1 6">Membrane</location>
        <topology evidence="1 6">Multi-pass membrane protein</topology>
    </subcellularLocation>
</comment>
<reference evidence="7 8" key="1">
    <citation type="journal article" date="2018" name="Sci. Rep.">
        <title>Comparative analysis of the Pocillopora damicornis genome highlights role of immune system in coral evolution.</title>
        <authorList>
            <person name="Cunning R."/>
            <person name="Bay R.A."/>
            <person name="Gillette P."/>
            <person name="Baker A.C."/>
            <person name="Traylor-Knowles N."/>
        </authorList>
    </citation>
    <scope>NUCLEOTIDE SEQUENCE [LARGE SCALE GENOMIC DNA]</scope>
    <source>
        <strain evidence="7">RSMAS</strain>
        <tissue evidence="7">Whole animal</tissue>
    </source>
</reference>
<dbReference type="EMBL" id="RCHS01003444">
    <property type="protein sequence ID" value="RMX41754.1"/>
    <property type="molecule type" value="Genomic_DNA"/>
</dbReference>
<accession>A0A3M6TKJ1</accession>
<evidence type="ECO:0000313" key="8">
    <source>
        <dbReference type="Proteomes" id="UP000275408"/>
    </source>
</evidence>
<dbReference type="OrthoDB" id="5955724at2759"/>
<dbReference type="InterPro" id="IPR018629">
    <property type="entry name" value="XK-rel"/>
</dbReference>
<dbReference type="Pfam" id="PF09815">
    <property type="entry name" value="XK-related"/>
    <property type="match status" value="1"/>
</dbReference>
<feature type="transmembrane region" description="Helical" evidence="6">
    <location>
        <begin position="33"/>
        <end position="52"/>
    </location>
</feature>
<dbReference type="AlphaFoldDB" id="A0A3M6TKJ1"/>
<comment type="caution">
    <text evidence="7">The sequence shown here is derived from an EMBL/GenBank/DDBJ whole genome shotgun (WGS) entry which is preliminary data.</text>
</comment>